<dbReference type="InterPro" id="IPR045052">
    <property type="entry name" value="Copine"/>
</dbReference>
<reference evidence="5 6" key="1">
    <citation type="submission" date="2016-11" db="EMBL/GenBank/DDBJ databases">
        <title>The macronuclear genome of Stentor coeruleus: a giant cell with tiny introns.</title>
        <authorList>
            <person name="Slabodnick M."/>
            <person name="Ruby J.G."/>
            <person name="Reiff S.B."/>
            <person name="Swart E.C."/>
            <person name="Gosai S."/>
            <person name="Prabakaran S."/>
            <person name="Witkowska E."/>
            <person name="Larue G.E."/>
            <person name="Fisher S."/>
            <person name="Freeman R.M."/>
            <person name="Gunawardena J."/>
            <person name="Chu W."/>
            <person name="Stover N.A."/>
            <person name="Gregory B.D."/>
            <person name="Nowacki M."/>
            <person name="Derisi J."/>
            <person name="Roy S.W."/>
            <person name="Marshall W.F."/>
            <person name="Sood P."/>
        </authorList>
    </citation>
    <scope>NUCLEOTIDE SEQUENCE [LARGE SCALE GENOMIC DNA]</scope>
    <source>
        <strain evidence="5">WM001</strain>
    </source>
</reference>
<dbReference type="PROSITE" id="PS50234">
    <property type="entry name" value="VWFA"/>
    <property type="match status" value="1"/>
</dbReference>
<dbReference type="Pfam" id="PF00168">
    <property type="entry name" value="C2"/>
    <property type="match status" value="2"/>
</dbReference>
<keyword evidence="2" id="KW-0677">Repeat</keyword>
<keyword evidence="6" id="KW-1185">Reference proteome</keyword>
<dbReference type="Pfam" id="PF07002">
    <property type="entry name" value="Copine"/>
    <property type="match status" value="1"/>
</dbReference>
<evidence type="ECO:0000259" key="4">
    <source>
        <dbReference type="PROSITE" id="PS50234"/>
    </source>
</evidence>
<dbReference type="Gene3D" id="2.60.40.150">
    <property type="entry name" value="C2 domain"/>
    <property type="match status" value="1"/>
</dbReference>
<dbReference type="InterPro" id="IPR035892">
    <property type="entry name" value="C2_domain_sf"/>
</dbReference>
<dbReference type="SMART" id="SM00327">
    <property type="entry name" value="VWA"/>
    <property type="match status" value="1"/>
</dbReference>
<dbReference type="InterPro" id="IPR037768">
    <property type="entry name" value="C2B_Copine"/>
</dbReference>
<dbReference type="GO" id="GO:0005886">
    <property type="term" value="C:plasma membrane"/>
    <property type="evidence" value="ECO:0007669"/>
    <property type="project" value="TreeGrafter"/>
</dbReference>
<evidence type="ECO:0000313" key="5">
    <source>
        <dbReference type="EMBL" id="OMJ95502.1"/>
    </source>
</evidence>
<dbReference type="InterPro" id="IPR010734">
    <property type="entry name" value="Copine_C"/>
</dbReference>
<evidence type="ECO:0000256" key="1">
    <source>
        <dbReference type="ARBA" id="ARBA00009048"/>
    </source>
</evidence>
<dbReference type="CDD" id="cd04048">
    <property type="entry name" value="C2A_Copine"/>
    <property type="match status" value="1"/>
</dbReference>
<organism evidence="5 6">
    <name type="scientific">Stentor coeruleus</name>
    <dbReference type="NCBI Taxonomy" id="5963"/>
    <lineage>
        <taxon>Eukaryota</taxon>
        <taxon>Sar</taxon>
        <taxon>Alveolata</taxon>
        <taxon>Ciliophora</taxon>
        <taxon>Postciliodesmatophora</taxon>
        <taxon>Heterotrichea</taxon>
        <taxon>Heterotrichida</taxon>
        <taxon>Stentoridae</taxon>
        <taxon>Stentor</taxon>
    </lineage>
</organism>
<dbReference type="GO" id="GO:0005544">
    <property type="term" value="F:calcium-dependent phospholipid binding"/>
    <property type="evidence" value="ECO:0007669"/>
    <property type="project" value="InterPro"/>
</dbReference>
<dbReference type="SUPFAM" id="SSF49562">
    <property type="entry name" value="C2 domain (Calcium/lipid-binding domain, CaLB)"/>
    <property type="match status" value="2"/>
</dbReference>
<dbReference type="PANTHER" id="PTHR10857:SF106">
    <property type="entry name" value="C2 DOMAIN-CONTAINING PROTEIN"/>
    <property type="match status" value="1"/>
</dbReference>
<dbReference type="CDD" id="cd04047">
    <property type="entry name" value="C2B_Copine"/>
    <property type="match status" value="1"/>
</dbReference>
<proteinExistence type="inferred from homology"/>
<protein>
    <submittedName>
        <fullName evidence="5">Uncharacterized protein</fullName>
    </submittedName>
</protein>
<evidence type="ECO:0000259" key="3">
    <source>
        <dbReference type="PROSITE" id="PS50004"/>
    </source>
</evidence>
<evidence type="ECO:0000256" key="2">
    <source>
        <dbReference type="ARBA" id="ARBA00022737"/>
    </source>
</evidence>
<dbReference type="Proteomes" id="UP000187209">
    <property type="component" value="Unassembled WGS sequence"/>
</dbReference>
<dbReference type="SUPFAM" id="SSF53300">
    <property type="entry name" value="vWA-like"/>
    <property type="match status" value="1"/>
</dbReference>
<sequence length="561" mass="63143">MVENLQETVKVHLFIKCRALKDVEILSKSDPFVEVFERTRDTQWNKIGQTEVVWDCLNPEFVKCFELDYYFEEQKYLLFKVFDADMENGKEVKSAPLGEAEATLGEIAGAKGHSIVKDLKLPNARNKGIIMLRIEEVNNANKDVVGLKFSAEGLKNPSCSCFSGLKPIFYFERTIEDSGNQKIFNSEYQSGTDPDWKEAIIPLQILCNGDLQRPIIFSLYNFSSSGSHKFIGSFDFSIAGISEGSNKIFSLTDSKGKKLPGKIILRSFQLQRNHSFLDYISGGCQINLMIGIDFTGSNGNPIDLNSLHHIKENGYNDYQRALYSVSEILLQYDTDKLVPLYGYGAIINGVISHCFPVNFNFEDPNVSNLSGIMESYKNALPKLTFSGPTLFAPLINQAVSAAMEANVNQMNQQYFILLILTDGQINDMQDTIDSIVSGSRFPLSIVIVGIGNDKFDSMDVLDADENPLIDRNGIKMTRDIVQFVPFKQFGGSMSALAKEVLAEIPREIINFFKMKSIIPNEYRRPPTVIMRPCYEEVAPIIIENPCEYDEQREFVANDNES</sequence>
<dbReference type="AlphaFoldDB" id="A0A1R2D2N0"/>
<dbReference type="InterPro" id="IPR036465">
    <property type="entry name" value="vWFA_dom_sf"/>
</dbReference>
<dbReference type="InterPro" id="IPR002035">
    <property type="entry name" value="VWF_A"/>
</dbReference>
<comment type="caution">
    <text evidence="5">The sequence shown here is derived from an EMBL/GenBank/DDBJ whole genome shotgun (WGS) entry which is preliminary data.</text>
</comment>
<feature type="domain" description="VWFA" evidence="4">
    <location>
        <begin position="287"/>
        <end position="504"/>
    </location>
</feature>
<dbReference type="GO" id="GO:0071277">
    <property type="term" value="P:cellular response to calcium ion"/>
    <property type="evidence" value="ECO:0007669"/>
    <property type="project" value="TreeGrafter"/>
</dbReference>
<evidence type="ECO:0000313" key="6">
    <source>
        <dbReference type="Proteomes" id="UP000187209"/>
    </source>
</evidence>
<dbReference type="PROSITE" id="PS50004">
    <property type="entry name" value="C2"/>
    <property type="match status" value="1"/>
</dbReference>
<dbReference type="EMBL" id="MPUH01000011">
    <property type="protein sequence ID" value="OMJ95502.1"/>
    <property type="molecule type" value="Genomic_DNA"/>
</dbReference>
<comment type="similarity">
    <text evidence="1">Belongs to the copine family.</text>
</comment>
<dbReference type="OrthoDB" id="5855668at2759"/>
<dbReference type="SMART" id="SM00239">
    <property type="entry name" value="C2"/>
    <property type="match status" value="1"/>
</dbReference>
<name>A0A1R2D2N0_9CILI</name>
<feature type="domain" description="C2" evidence="3">
    <location>
        <begin position="1"/>
        <end position="117"/>
    </location>
</feature>
<dbReference type="PANTHER" id="PTHR10857">
    <property type="entry name" value="COPINE"/>
    <property type="match status" value="1"/>
</dbReference>
<gene>
    <name evidence="5" type="ORF">SteCoe_1099</name>
</gene>
<dbReference type="InterPro" id="IPR000008">
    <property type="entry name" value="C2_dom"/>
</dbReference>
<accession>A0A1R2D2N0</accession>